<dbReference type="Bgee" id="ENSLOCG00000015592">
    <property type="expression patterns" value="Expressed in mesonephros and 3 other cell types or tissues"/>
</dbReference>
<feature type="transmembrane region" description="Helical" evidence="8">
    <location>
        <begin position="461"/>
        <end position="481"/>
    </location>
</feature>
<dbReference type="eggNOG" id="KOG0255">
    <property type="taxonomic scope" value="Eukaryota"/>
</dbReference>
<keyword evidence="3 8" id="KW-0472">Membrane</keyword>
<dbReference type="GO" id="GO:0009925">
    <property type="term" value="C:basal plasma membrane"/>
    <property type="evidence" value="ECO:0007669"/>
    <property type="project" value="UniProtKB-SubCell"/>
</dbReference>
<dbReference type="HOGENOM" id="CLU_001265_33_4_1"/>
<accession>W5NEZ0</accession>
<dbReference type="InParanoid" id="W5NEZ0"/>
<evidence type="ECO:0000256" key="7">
    <source>
        <dbReference type="ARBA" id="ARBA00042362"/>
    </source>
</evidence>
<dbReference type="Pfam" id="PF00083">
    <property type="entry name" value="Sugar_tr"/>
    <property type="match status" value="1"/>
</dbReference>
<dbReference type="PROSITE" id="PS50850">
    <property type="entry name" value="MFS"/>
    <property type="match status" value="1"/>
</dbReference>
<keyword evidence="1 8" id="KW-0812">Transmembrane</keyword>
<keyword evidence="2 8" id="KW-1133">Transmembrane helix</keyword>
<evidence type="ECO:0000313" key="10">
    <source>
        <dbReference type="Ensembl" id="ENSLOCP00000019199.1"/>
    </source>
</evidence>
<organism evidence="10 11">
    <name type="scientific">Lepisosteus oculatus</name>
    <name type="common">Spotted gar</name>
    <dbReference type="NCBI Taxonomy" id="7918"/>
    <lineage>
        <taxon>Eukaryota</taxon>
        <taxon>Metazoa</taxon>
        <taxon>Chordata</taxon>
        <taxon>Craniata</taxon>
        <taxon>Vertebrata</taxon>
        <taxon>Euteleostomi</taxon>
        <taxon>Actinopterygii</taxon>
        <taxon>Neopterygii</taxon>
        <taxon>Holostei</taxon>
        <taxon>Semionotiformes</taxon>
        <taxon>Lepisosteidae</taxon>
        <taxon>Lepisosteus</taxon>
    </lineage>
</organism>
<feature type="transmembrane region" description="Helical" evidence="8">
    <location>
        <begin position="226"/>
        <end position="248"/>
    </location>
</feature>
<feature type="transmembrane region" description="Helical" evidence="8">
    <location>
        <begin position="371"/>
        <end position="390"/>
    </location>
</feature>
<evidence type="ECO:0000256" key="1">
    <source>
        <dbReference type="ARBA" id="ARBA00022692"/>
    </source>
</evidence>
<dbReference type="OMA" id="CVVINIF"/>
<reference evidence="11" key="1">
    <citation type="submission" date="2011-12" db="EMBL/GenBank/DDBJ databases">
        <title>The Draft Genome of Lepisosteus oculatus.</title>
        <authorList>
            <consortium name="The Broad Institute Genome Assembly &amp; Analysis Group"/>
            <consortium name="Computational R&amp;D Group"/>
            <consortium name="and Sequencing Platform"/>
            <person name="Di Palma F."/>
            <person name="Alfoldi J."/>
            <person name="Johnson J."/>
            <person name="Berlin A."/>
            <person name="Gnerre S."/>
            <person name="Jaffe D."/>
            <person name="MacCallum I."/>
            <person name="Young S."/>
            <person name="Walker B.J."/>
            <person name="Lander E.S."/>
            <person name="Lindblad-Toh K."/>
        </authorList>
    </citation>
    <scope>NUCLEOTIDE SEQUENCE [LARGE SCALE GENOMIC DNA]</scope>
</reference>
<evidence type="ECO:0000256" key="5">
    <source>
        <dbReference type="ARBA" id="ARBA00039897"/>
    </source>
</evidence>
<feature type="transmembrane region" description="Helical" evidence="8">
    <location>
        <begin position="254"/>
        <end position="273"/>
    </location>
</feature>
<dbReference type="Gene3D" id="1.20.1250.20">
    <property type="entry name" value="MFS general substrate transporter like domains"/>
    <property type="match status" value="1"/>
</dbReference>
<dbReference type="SUPFAM" id="SSF103473">
    <property type="entry name" value="MFS general substrate transporter"/>
    <property type="match status" value="1"/>
</dbReference>
<keyword evidence="11" id="KW-1185">Reference proteome</keyword>
<dbReference type="GeneTree" id="ENSGT00940000154922"/>
<comment type="subcellular location">
    <subcellularLocation>
        <location evidence="4">Basal cell membrane</location>
        <topology evidence="4">Multi-pass membrane protein</topology>
    </subcellularLocation>
</comment>
<evidence type="ECO:0000256" key="6">
    <source>
        <dbReference type="ARBA" id="ARBA00041768"/>
    </source>
</evidence>
<feature type="domain" description="Major facilitator superfamily (MFS) profile" evidence="9">
    <location>
        <begin position="91"/>
        <end position="512"/>
    </location>
</feature>
<dbReference type="InterPro" id="IPR005829">
    <property type="entry name" value="Sugar_transporter_CS"/>
</dbReference>
<dbReference type="InterPro" id="IPR005828">
    <property type="entry name" value="MFS_sugar_transport-like"/>
</dbReference>
<dbReference type="InterPro" id="IPR036259">
    <property type="entry name" value="MFS_trans_sf"/>
</dbReference>
<evidence type="ECO:0000256" key="4">
    <source>
        <dbReference type="ARBA" id="ARBA00034696"/>
    </source>
</evidence>
<feature type="transmembrane region" description="Helical" evidence="8">
    <location>
        <begin position="341"/>
        <end position="359"/>
    </location>
</feature>
<feature type="transmembrane region" description="Helical" evidence="8">
    <location>
        <begin position="402"/>
        <end position="422"/>
    </location>
</feature>
<dbReference type="STRING" id="7918.ENSLOCP00000019199"/>
<dbReference type="GeneID" id="102688192"/>
<feature type="transmembrane region" description="Helical" evidence="8">
    <location>
        <begin position="428"/>
        <end position="449"/>
    </location>
</feature>
<dbReference type="AlphaFoldDB" id="W5NEZ0"/>
<dbReference type="Proteomes" id="UP000018468">
    <property type="component" value="Linkage group LG16"/>
</dbReference>
<reference evidence="10" key="3">
    <citation type="submission" date="2025-09" db="UniProtKB">
        <authorList>
            <consortium name="Ensembl"/>
        </authorList>
    </citation>
    <scope>IDENTIFICATION</scope>
</reference>
<protein>
    <recommendedName>
        <fullName evidence="5">Solute carrier family 22 member 6</fullName>
    </recommendedName>
    <alternativeName>
        <fullName evidence="7">Organic anion transporter 1</fullName>
    </alternativeName>
    <alternativeName>
        <fullName evidence="6">Renal organic anion transporter 1</fullName>
    </alternativeName>
</protein>
<dbReference type="Ensembl" id="ENSLOCT00000019231.1">
    <property type="protein sequence ID" value="ENSLOCP00000019199.1"/>
    <property type="gene ID" value="ENSLOCG00000015592.1"/>
</dbReference>
<dbReference type="InterPro" id="IPR020846">
    <property type="entry name" value="MFS_dom"/>
</dbReference>
<feature type="transmembrane region" description="Helical" evidence="8">
    <location>
        <begin position="487"/>
        <end position="507"/>
    </location>
</feature>
<dbReference type="OrthoDB" id="2544694at2759"/>
<evidence type="ECO:0000313" key="11">
    <source>
        <dbReference type="Proteomes" id="UP000018468"/>
    </source>
</evidence>
<sequence>MNFETLLTEINGFGKFQISLFCLLYIPLITLPSNFLLNNFIAAVPSHHCDISMVGKEDKFGNLTLEQRIAISIPKDSDGTHSACSMYSEPQFLLLHNSSIETDISASVECQNGWVYDKTLFRSTIATEWDLVCGRRGLNRATATIFFIGVMVGAVVMGILSDRYGRKTILLVSYIIAAIFGVTSAFSTSYVMFAITRFCTGFGLTGISIIATVLNVEWVDVKHRLLVSLLGGFSWPLGTMWLAGTAYFINEWRWLTGVIICPLFLAMLTWFWVPESARWLIANGKMKQAHRYLSRGAKMNNRPEFSSKFTLEMLSSAVVVEPTKKNYSYLDLVRTPRMRRLALLTGPVWFGIALTYYGISLNITGFGLNIYLTQAIYGGIEIPAKLLTFYCLHKIGRRQSQAWSLILTGVCIAITIALPNHLQILRTVIAIIGKGLGEAAFTIILLYTAELYPTVVRQNGFGYNSFLARLGVSIAPLIMMLEDVWKFLPQVIFCTVAIASGTLAWLLPETLNAHLPETIDDVEQRRTVIGISAQEKGNIPLRSACGNTNEDEA</sequence>
<evidence type="ECO:0000259" key="9">
    <source>
        <dbReference type="PROSITE" id="PS50850"/>
    </source>
</evidence>
<name>W5NEZ0_LEPOC</name>
<dbReference type="PROSITE" id="PS00216">
    <property type="entry name" value="SUGAR_TRANSPORT_1"/>
    <property type="match status" value="1"/>
</dbReference>
<feature type="transmembrane region" description="Helical" evidence="8">
    <location>
        <begin position="168"/>
        <end position="186"/>
    </location>
</feature>
<feature type="transmembrane region" description="Helical" evidence="8">
    <location>
        <begin position="141"/>
        <end position="161"/>
    </location>
</feature>
<dbReference type="GO" id="GO:0022857">
    <property type="term" value="F:transmembrane transporter activity"/>
    <property type="evidence" value="ECO:0007669"/>
    <property type="project" value="InterPro"/>
</dbReference>
<dbReference type="PANTHER" id="PTHR24064">
    <property type="entry name" value="SOLUTE CARRIER FAMILY 22 MEMBER"/>
    <property type="match status" value="1"/>
</dbReference>
<evidence type="ECO:0000256" key="8">
    <source>
        <dbReference type="SAM" id="Phobius"/>
    </source>
</evidence>
<dbReference type="EMBL" id="AHAT01027972">
    <property type="status" value="NOT_ANNOTATED_CDS"/>
    <property type="molecule type" value="Genomic_DNA"/>
</dbReference>
<dbReference type="FunFam" id="1.20.1250.20:FF:000023">
    <property type="entry name" value="Solute carrier family 22 member 6"/>
    <property type="match status" value="1"/>
</dbReference>
<evidence type="ECO:0000256" key="2">
    <source>
        <dbReference type="ARBA" id="ARBA00022989"/>
    </source>
</evidence>
<feature type="transmembrane region" description="Helical" evidence="8">
    <location>
        <begin position="192"/>
        <end position="214"/>
    </location>
</feature>
<reference evidence="10" key="2">
    <citation type="submission" date="2025-08" db="UniProtKB">
        <authorList>
            <consortium name="Ensembl"/>
        </authorList>
    </citation>
    <scope>IDENTIFICATION</scope>
</reference>
<proteinExistence type="predicted"/>
<evidence type="ECO:0000256" key="3">
    <source>
        <dbReference type="ARBA" id="ARBA00023136"/>
    </source>
</evidence>
<dbReference type="KEGG" id="loc:102688192"/>